<dbReference type="InterPro" id="IPR035892">
    <property type="entry name" value="C2_domain_sf"/>
</dbReference>
<dbReference type="InterPro" id="IPR036188">
    <property type="entry name" value="FAD/NAD-bd_sf"/>
</dbReference>
<dbReference type="SUPFAM" id="SSF52540">
    <property type="entry name" value="P-loop containing nucleoside triphosphate hydrolases"/>
    <property type="match status" value="4"/>
</dbReference>
<dbReference type="InterPro" id="IPR002938">
    <property type="entry name" value="FAD-bd"/>
</dbReference>
<evidence type="ECO:0000256" key="5">
    <source>
        <dbReference type="ARBA" id="ARBA00022806"/>
    </source>
</evidence>
<dbReference type="Pfam" id="PF23445">
    <property type="entry name" value="WHD_SNRNP200"/>
    <property type="match status" value="2"/>
</dbReference>
<dbReference type="PANTHER" id="PTHR47961:SF13">
    <property type="entry name" value="ACTIVATING SIGNAL COINTEGRATOR 1 COMPLEX SUBUNIT 3"/>
    <property type="match status" value="1"/>
</dbReference>
<keyword evidence="6" id="KW-0274">FAD</keyword>
<keyword evidence="5 11" id="KW-0347">Helicase</keyword>
<dbReference type="SMART" id="SM00382">
    <property type="entry name" value="AAA"/>
    <property type="match status" value="2"/>
</dbReference>
<accession>A0A8H4KGF6</accession>
<keyword evidence="3" id="KW-0547">Nucleotide-binding</keyword>
<dbReference type="InterPro" id="IPR004179">
    <property type="entry name" value="Sec63-dom"/>
</dbReference>
<dbReference type="Pfam" id="PF01494">
    <property type="entry name" value="FAD_binding_3"/>
    <property type="match status" value="1"/>
</dbReference>
<dbReference type="InterPro" id="IPR057842">
    <property type="entry name" value="WH_MER3"/>
</dbReference>
<evidence type="ECO:0000313" key="11">
    <source>
        <dbReference type="EMBL" id="KAF4449952.1"/>
    </source>
</evidence>
<dbReference type="FunFam" id="3.40.50.300:FF:000231">
    <property type="entry name" value="Activating signal cointegrator 1 complex subunit 3"/>
    <property type="match status" value="1"/>
</dbReference>
<dbReference type="CDD" id="cd18020">
    <property type="entry name" value="DEXHc_ASCC3_1"/>
    <property type="match status" value="1"/>
</dbReference>
<dbReference type="Gene3D" id="1.10.150.20">
    <property type="entry name" value="5' to 3' exonuclease, C-terminal subdomain"/>
    <property type="match status" value="1"/>
</dbReference>
<dbReference type="SMART" id="SM00487">
    <property type="entry name" value="DEXDc"/>
    <property type="match status" value="2"/>
</dbReference>
<dbReference type="GO" id="GO:0071949">
    <property type="term" value="F:FAD binding"/>
    <property type="evidence" value="ECO:0007669"/>
    <property type="project" value="InterPro"/>
</dbReference>
<organism evidence="11 12">
    <name type="scientific">Fusarium austroafricanum</name>
    <dbReference type="NCBI Taxonomy" id="2364996"/>
    <lineage>
        <taxon>Eukaryota</taxon>
        <taxon>Fungi</taxon>
        <taxon>Dikarya</taxon>
        <taxon>Ascomycota</taxon>
        <taxon>Pezizomycotina</taxon>
        <taxon>Sordariomycetes</taxon>
        <taxon>Hypocreomycetidae</taxon>
        <taxon>Hypocreales</taxon>
        <taxon>Nectriaceae</taxon>
        <taxon>Fusarium</taxon>
        <taxon>Fusarium concolor species complex</taxon>
    </lineage>
</organism>
<dbReference type="GO" id="GO:0005524">
    <property type="term" value="F:ATP binding"/>
    <property type="evidence" value="ECO:0007669"/>
    <property type="project" value="UniProtKB-KW"/>
</dbReference>
<evidence type="ECO:0000256" key="8">
    <source>
        <dbReference type="ARBA" id="ARBA00023002"/>
    </source>
</evidence>
<feature type="domain" description="Helicase ATP-binding" evidence="9">
    <location>
        <begin position="284"/>
        <end position="477"/>
    </location>
</feature>
<dbReference type="SMART" id="SM00490">
    <property type="entry name" value="HELICc"/>
    <property type="match status" value="2"/>
</dbReference>
<evidence type="ECO:0000313" key="12">
    <source>
        <dbReference type="Proteomes" id="UP000605986"/>
    </source>
</evidence>
<dbReference type="EMBL" id="JAADJG010000264">
    <property type="protein sequence ID" value="KAF4449952.1"/>
    <property type="molecule type" value="Genomic_DNA"/>
</dbReference>
<dbReference type="SUPFAM" id="SSF81296">
    <property type="entry name" value="E set domains"/>
    <property type="match status" value="1"/>
</dbReference>
<evidence type="ECO:0000259" key="9">
    <source>
        <dbReference type="PROSITE" id="PS51192"/>
    </source>
</evidence>
<dbReference type="GO" id="GO:0004386">
    <property type="term" value="F:helicase activity"/>
    <property type="evidence" value="ECO:0007669"/>
    <property type="project" value="UniProtKB-KW"/>
</dbReference>
<comment type="caution">
    <text evidence="11">The sequence shown here is derived from an EMBL/GenBank/DDBJ whole genome shotgun (WGS) entry which is preliminary data.</text>
</comment>
<dbReference type="Gene3D" id="1.10.10.10">
    <property type="entry name" value="Winged helix-like DNA-binding domain superfamily/Winged helix DNA-binding domain"/>
    <property type="match status" value="2"/>
</dbReference>
<evidence type="ECO:0000256" key="3">
    <source>
        <dbReference type="ARBA" id="ARBA00022741"/>
    </source>
</evidence>
<evidence type="ECO:0000256" key="4">
    <source>
        <dbReference type="ARBA" id="ARBA00022801"/>
    </source>
</evidence>
<dbReference type="FunFam" id="1.10.10.10:FF:000024">
    <property type="entry name" value="U5 small nuclear ribonucleoprotein helicase"/>
    <property type="match status" value="1"/>
</dbReference>
<feature type="domain" description="Helicase C-terminal" evidence="10">
    <location>
        <begin position="1349"/>
        <end position="1560"/>
    </location>
</feature>
<dbReference type="FunFam" id="3.40.50.300:FF:000062">
    <property type="entry name" value="U5 small nuclear ribonucleoprotein helicase"/>
    <property type="match status" value="1"/>
</dbReference>
<dbReference type="Pfam" id="PF02889">
    <property type="entry name" value="Sec63"/>
    <property type="match status" value="2"/>
</dbReference>
<proteinExistence type="inferred from homology"/>
<dbReference type="InterPro" id="IPR036388">
    <property type="entry name" value="WH-like_DNA-bd_sf"/>
</dbReference>
<dbReference type="Pfam" id="PF00271">
    <property type="entry name" value="Helicase_C"/>
    <property type="match status" value="2"/>
</dbReference>
<dbReference type="SUPFAM" id="SSF158702">
    <property type="entry name" value="Sec63 N-terminal domain-like"/>
    <property type="match status" value="2"/>
</dbReference>
<dbReference type="Gene3D" id="3.40.50.300">
    <property type="entry name" value="P-loop containing nucleotide triphosphate hydrolases"/>
    <property type="match status" value="4"/>
</dbReference>
<dbReference type="PROSITE" id="PS51194">
    <property type="entry name" value="HELICASE_CTER"/>
    <property type="match status" value="2"/>
</dbReference>
<evidence type="ECO:0000256" key="6">
    <source>
        <dbReference type="ARBA" id="ARBA00022827"/>
    </source>
</evidence>
<dbReference type="InterPro" id="IPR003593">
    <property type="entry name" value="AAA+_ATPase"/>
</dbReference>
<evidence type="ECO:0000256" key="7">
    <source>
        <dbReference type="ARBA" id="ARBA00022840"/>
    </source>
</evidence>
<keyword evidence="12" id="KW-1185">Reference proteome</keyword>
<keyword evidence="7" id="KW-0067">ATP-binding</keyword>
<name>A0A8H4KGF6_9HYPO</name>
<dbReference type="Gene3D" id="3.30.9.10">
    <property type="entry name" value="D-Amino Acid Oxidase, subunit A, domain 2"/>
    <property type="match status" value="1"/>
</dbReference>
<dbReference type="Pfam" id="PF00270">
    <property type="entry name" value="DEAD"/>
    <property type="match status" value="2"/>
</dbReference>
<keyword evidence="8" id="KW-0560">Oxidoreductase</keyword>
<dbReference type="FunFam" id="1.10.10.10:FF:000012">
    <property type="entry name" value="U5 small nuclear ribonucleoprotein helicase"/>
    <property type="match status" value="1"/>
</dbReference>
<dbReference type="PROSITE" id="PS51192">
    <property type="entry name" value="HELICASE_ATP_BIND_1"/>
    <property type="match status" value="2"/>
</dbReference>
<dbReference type="GO" id="GO:0003676">
    <property type="term" value="F:nucleic acid binding"/>
    <property type="evidence" value="ECO:0007669"/>
    <property type="project" value="InterPro"/>
</dbReference>
<reference evidence="11" key="1">
    <citation type="submission" date="2020-01" db="EMBL/GenBank/DDBJ databases">
        <title>Identification and distribution of gene clusters putatively required for synthesis of sphingolipid metabolism inhibitors in phylogenetically diverse species of the filamentous fungus Fusarium.</title>
        <authorList>
            <person name="Kim H.-S."/>
            <person name="Busman M."/>
            <person name="Brown D.W."/>
            <person name="Divon H."/>
            <person name="Uhlig S."/>
            <person name="Proctor R.H."/>
        </authorList>
    </citation>
    <scope>NUCLEOTIDE SEQUENCE</scope>
    <source>
        <strain evidence="11">NRRL 53441</strain>
    </source>
</reference>
<dbReference type="SMART" id="SM00973">
    <property type="entry name" value="Sec63"/>
    <property type="match status" value="2"/>
</dbReference>
<evidence type="ECO:0000259" key="10">
    <source>
        <dbReference type="PROSITE" id="PS51194"/>
    </source>
</evidence>
<dbReference type="FunFam" id="3.40.50.300:FF:000198">
    <property type="entry name" value="Activating signal cointegrator 1 complex subunit"/>
    <property type="match status" value="1"/>
</dbReference>
<comment type="similarity">
    <text evidence="1">Belongs to the helicase family. SKI2 subfamily.</text>
</comment>
<dbReference type="FunFam" id="1.10.3380.10:FF:000009">
    <property type="entry name" value="DEAD/DEAH box helicase, putative"/>
    <property type="match status" value="1"/>
</dbReference>
<dbReference type="Gene3D" id="3.50.50.60">
    <property type="entry name" value="FAD/NAD(P)-binding domain"/>
    <property type="match status" value="1"/>
</dbReference>
<dbReference type="Proteomes" id="UP000605986">
    <property type="component" value="Unassembled WGS sequence"/>
</dbReference>
<dbReference type="InterPro" id="IPR050474">
    <property type="entry name" value="Hel308_SKI2-like"/>
</dbReference>
<evidence type="ECO:0000256" key="2">
    <source>
        <dbReference type="ARBA" id="ARBA00022630"/>
    </source>
</evidence>
<dbReference type="GO" id="GO:0016491">
    <property type="term" value="F:oxidoreductase activity"/>
    <property type="evidence" value="ECO:0007669"/>
    <property type="project" value="UniProtKB-KW"/>
</dbReference>
<dbReference type="GO" id="GO:0016787">
    <property type="term" value="F:hydrolase activity"/>
    <property type="evidence" value="ECO:0007669"/>
    <property type="project" value="UniProtKB-KW"/>
</dbReference>
<dbReference type="InterPro" id="IPR011545">
    <property type="entry name" value="DEAD/DEAH_box_helicase_dom"/>
</dbReference>
<dbReference type="FunFam" id="2.60.40.150:FF:000004">
    <property type="entry name" value="RNA helicase, activating signal cointegrator 1"/>
    <property type="match status" value="1"/>
</dbReference>
<dbReference type="InterPro" id="IPR001650">
    <property type="entry name" value="Helicase_C-like"/>
</dbReference>
<dbReference type="OrthoDB" id="5575at2759"/>
<dbReference type="Gene3D" id="1.10.3380.10">
    <property type="entry name" value="Sec63 N-terminal domain-like domain"/>
    <property type="match status" value="2"/>
</dbReference>
<dbReference type="InterPro" id="IPR014001">
    <property type="entry name" value="Helicase_ATP-bd"/>
</dbReference>
<dbReference type="InterPro" id="IPR027417">
    <property type="entry name" value="P-loop_NTPase"/>
</dbReference>
<dbReference type="InterPro" id="IPR014756">
    <property type="entry name" value="Ig_E-set"/>
</dbReference>
<dbReference type="SUPFAM" id="SSF51905">
    <property type="entry name" value="FAD/NAD(P)-binding domain"/>
    <property type="match status" value="1"/>
</dbReference>
<keyword evidence="2" id="KW-0285">Flavoprotein</keyword>
<dbReference type="CDD" id="cd18795">
    <property type="entry name" value="SF2_C_Ski2"/>
    <property type="match status" value="2"/>
</dbReference>
<dbReference type="PANTHER" id="PTHR47961">
    <property type="entry name" value="DNA POLYMERASE THETA, PUTATIVE (AFU_ORTHOLOGUE AFUA_1G05260)-RELATED"/>
    <property type="match status" value="1"/>
</dbReference>
<dbReference type="InterPro" id="IPR036390">
    <property type="entry name" value="WH_DNA-bd_sf"/>
</dbReference>
<dbReference type="FunFam" id="3.40.50.300:FF:000102">
    <property type="entry name" value="RNA helicase, activating signal cointegrator 1"/>
    <property type="match status" value="1"/>
</dbReference>
<gene>
    <name evidence="11" type="ORF">F53441_6871</name>
</gene>
<protein>
    <submittedName>
        <fullName evidence="11">Putative RNA helicase</fullName>
    </submittedName>
</protein>
<evidence type="ECO:0000256" key="1">
    <source>
        <dbReference type="ARBA" id="ARBA00010140"/>
    </source>
</evidence>
<keyword evidence="4" id="KW-0378">Hydrolase</keyword>
<feature type="domain" description="Helicase C-terminal" evidence="10">
    <location>
        <begin position="508"/>
        <end position="711"/>
    </location>
</feature>
<sequence>MVSSELSAAEAQWREQFAAMQEAIANLKIPQENGFVDDDLEEDEFGGYSSGNSGQDVWDFISDDDQEALSSDFADGEAPDGSAVADYGAEWFAIKCSAISAKNGLSADVFESQIMSVLNSGRSDDELQIQLTDLVGFDDLDFIIEILGHRDEIVSVVNNQSQGSSSGPRLLTKAQREENLRRQDQAHKSAALAPAHSKEPQYPHVYKAYSAGNTLSFAGKKYGLPVGSERLSFDKYEEYFIPAGKKGALSPGQRLIPIKELNGLCRNTFKGYKTLNRMQSLVYPVAHKTSENMLICAPTGAGKTDAAMLTILQTIAQNVEPNPFEDPTATEFAVNAEDFKIVYVAPMKALAAEVTDKLGKRLAWLGIKCREYTGDMQLTKSEIIQTQIIVTTPEKWDVVTRKGTGDTELVQKVRLLIIDEVHMLHDERGAVLESLVARTERQVESTQSLIRIVGLSATLPNYVDVADFLKVNKYAGLFYFDSSFRPVPLEQHFIGVKGKAGTKQSKENLDQVAFDKVKEMLERDHQVMVFVHSRRDTQLTARMLHQKAIDAMCADLLDPSYHPGFDQASRDIKQSKSKEIRELLSKGIGVHHAGMARSDRNLMERLFGEGVLKVLCCTATLAWGVNLPAAAVVIKGTQVYSAQDGKFVDLGILDVLQIFGRAGRPQFEDTGIGMICTTHDKLTHYLTAVTEQQPIESKFSTKLVDNLNAEIALGTVTSIPDAVQWIGYSYLFVRMQRSPMSYGIEWSEIRDDPNLVQRRRQLAIQAAKTLQQCQMIIYNERTDELRSKDIGRIASQYYILHTSIQVFNAMMQPQATEADILKMISMSGEFDNIQSRDSEEKELAHLRREIIPCDVDGGIDTPQAKTNILLQSYISKAQPEDFALSNDMNYVAQQSGRICRALFMLALNRRWGHQCLVLLTLAKSIEKRIWPYQHPLHQFDLAKSVLNQLDTKESLTIETMKDMEPAEIGGLIHNQSAGKNIAKILKNFPTVHVEAEIAPLNRDVLRIKLYVIPDFRWHDQIHGTSESFYIWVENSETSEIYHHEFFILNRRKLHDDHELNFTIPLSDPLPSQIYVRAVSDRWLGAETVTPVSFQHLIRPDTESVYTDLLNLQPLPISALKNPALEELYAKRFEFFNPMQTQIFHTLYHTPANVLLGSPTGSGKTVAAELAMWWAFRERPKSKVVYIAPMKALVRERVKDWGVRLARPLGLKLVELTGDNTPDTRTIQDADIIITTPEKWDGISRSWQTRGYVRQVSLVIIDEIHLLAGDRGPILEIIVSRMNYIASSTKNAVRLLGMSTACANATDLGNWLGVKEGLFNFKHSVRPVPLELYIDGFPEVRGFCPLMQSMNRPTFLAVKNHSPDKPVIVFVPSRRQTRLTAKDLINFCGMEDNPRRFLHMDEDDLQLNLARVKDDALKEAINFGIGLHHAGLVESDRQLAEELFLNNKIQILVATSTLAWGVNLPAHLVVVKGTQFFDAKIEAYKDMDLTDVLQMLGRAGRPQFDNSGVARIFTQDSKKDFYKHFLHTGFPVESSLHTVLDNHLCAEVSAETIVTKQDALDYLTWTFFFRRLHKNPSYYGLEISAEEHNSIAAQQLANDYMIEMVSKSLNELADSKCVEVYPNGDVDPTPLGKIMSYYYLSHKTIRHLVKHAKAQASFLDALSWMSRATEYDELPVRHNEDLINNTLSDNLPFPGHAFGLPMWDPHVKAFLLLQAHMSQIDLPITDYVGDQTSVLDQAIRIVQASIDVLTELGYLSSCLQMMTVLQSIKSARWPTDAPVSILPAVEPDVENDTPLSKISALTRPQAMQLAKKLGVPASQHNRFARAVSILPNVEVSIAEVTALSVTIGLKRLNQLVEREARIYAPKFPKPQTESWFVIVADISRDEVIAVKRVGWTSGPNRKLEAGGRPTAKTSIKLPPSEAGQARKLDVLIVSDAYPGLEYRVEGVDIPAPPTVDDAVQSKKAGVGIAGPSAAFWLSRLGHSCTILERFPSLRTGGQQIDIRGQGIEAAKRMGILEEIRKNAVDEEGLQWVDEQGRQKALLERNNSGKGRQSFTSEFEVMRGDLCKIIYDATKEKAEYRFGTSIESFENTGHDKVKVKFSQGPDESYDLLIVADGQGSRARRKLFADDPEAVHVRELGLNGCYYNLPREPSDKNLATVYNAPRQRAISTRWHSKDMGQAYLMTMSHADELREVMRKDATEQKKLFGEIFKDAGWQAPRLIKAMGEAENFYAQSMVQIKTKTWSKGRVVLLGDAGYAPSPLTGVGTTLALIGACVLSGEIARYGHDIPRALKAYEDTLRPFVEQSQKIPSFIPGIAYPKTNFGVKFQYSIIGLVTKLKIDKAILSVLPEDRGKWRIPVYEELKAIKVQDMEQEQR</sequence>
<dbReference type="Gene3D" id="2.60.40.150">
    <property type="entry name" value="C2 domain"/>
    <property type="match status" value="2"/>
</dbReference>
<dbReference type="GO" id="GO:0032991">
    <property type="term" value="C:protein-containing complex"/>
    <property type="evidence" value="ECO:0007669"/>
    <property type="project" value="UniProtKB-ARBA"/>
</dbReference>
<dbReference type="SUPFAM" id="SSF46785">
    <property type="entry name" value="Winged helix' DNA-binding domain"/>
    <property type="match status" value="1"/>
</dbReference>
<dbReference type="CDD" id="cd18022">
    <property type="entry name" value="DEXHc_ASCC3_2"/>
    <property type="match status" value="1"/>
</dbReference>
<dbReference type="FunFam" id="1.10.3380.10:FF:000002">
    <property type="entry name" value="Activating signal cointegrator 1 complex subunit 3"/>
    <property type="match status" value="1"/>
</dbReference>
<feature type="domain" description="Helicase ATP-binding" evidence="9">
    <location>
        <begin position="1144"/>
        <end position="1319"/>
    </location>
</feature>